<evidence type="ECO:0008006" key="3">
    <source>
        <dbReference type="Google" id="ProtNLM"/>
    </source>
</evidence>
<proteinExistence type="predicted"/>
<accession>A0A8H7J819</accession>
<dbReference type="Gene3D" id="3.30.710.10">
    <property type="entry name" value="Potassium Channel Kv1.1, Chain A"/>
    <property type="match status" value="1"/>
</dbReference>
<dbReference type="SUPFAM" id="SSF54695">
    <property type="entry name" value="POZ domain"/>
    <property type="match status" value="1"/>
</dbReference>
<keyword evidence="2" id="KW-1185">Reference proteome</keyword>
<dbReference type="AlphaFoldDB" id="A0A8H7J819"/>
<name>A0A8H7J819_9PLEO</name>
<dbReference type="EMBL" id="RZGK01000006">
    <property type="protein sequence ID" value="KAF9698177.1"/>
    <property type="molecule type" value="Genomic_DNA"/>
</dbReference>
<protein>
    <recommendedName>
        <fullName evidence="3">BTB domain-containing protein</fullName>
    </recommendedName>
</protein>
<reference evidence="1" key="1">
    <citation type="submission" date="2018-12" db="EMBL/GenBank/DDBJ databases">
        <authorList>
            <person name="Syme R.A."/>
            <person name="Farfan-Caceres L."/>
            <person name="Lichtenzveig J."/>
        </authorList>
    </citation>
    <scope>NUCLEOTIDE SEQUENCE</scope>
    <source>
        <strain evidence="1">Al4</strain>
    </source>
</reference>
<evidence type="ECO:0000313" key="1">
    <source>
        <dbReference type="EMBL" id="KAF9698177.1"/>
    </source>
</evidence>
<dbReference type="Proteomes" id="UP000651452">
    <property type="component" value="Unassembled WGS sequence"/>
</dbReference>
<organism evidence="1 2">
    <name type="scientific">Ascochyta lentis</name>
    <dbReference type="NCBI Taxonomy" id="205686"/>
    <lineage>
        <taxon>Eukaryota</taxon>
        <taxon>Fungi</taxon>
        <taxon>Dikarya</taxon>
        <taxon>Ascomycota</taxon>
        <taxon>Pezizomycotina</taxon>
        <taxon>Dothideomycetes</taxon>
        <taxon>Pleosporomycetidae</taxon>
        <taxon>Pleosporales</taxon>
        <taxon>Pleosporineae</taxon>
        <taxon>Didymellaceae</taxon>
        <taxon>Ascochyta</taxon>
    </lineage>
</organism>
<reference evidence="1" key="2">
    <citation type="submission" date="2020-09" db="EMBL/GenBank/DDBJ databases">
        <title>Reference genome assembly for Australian Ascochyta lentis isolate Al4.</title>
        <authorList>
            <person name="Lee R.C."/>
            <person name="Farfan-Caceres L.M."/>
            <person name="Debler J.W."/>
            <person name="Williams A.H."/>
            <person name="Henares B.M."/>
        </authorList>
    </citation>
    <scope>NUCLEOTIDE SEQUENCE</scope>
    <source>
        <strain evidence="1">Al4</strain>
    </source>
</reference>
<dbReference type="OrthoDB" id="5275938at2759"/>
<evidence type="ECO:0000313" key="2">
    <source>
        <dbReference type="Proteomes" id="UP000651452"/>
    </source>
</evidence>
<comment type="caution">
    <text evidence="1">The sequence shown here is derived from an EMBL/GenBank/DDBJ whole genome shotgun (WGS) entry which is preliminary data.</text>
</comment>
<dbReference type="InterPro" id="IPR011333">
    <property type="entry name" value="SKP1/BTB/POZ_sf"/>
</dbReference>
<sequence>MQATGAANLKRKMTDPTLKVVTVDPFYDLTLIVGTPGRTNGQVAFRVNKGSLRHASDIWTKMLTGVWAESKQTEIEFPDDNPQAFHVVLLIAHLQIGALPAQLGLVDMMNLAILTDKYNLVKLIRVALGSKHWLDTARRTIWREWPAHPQIQDYAFITQVFDSQDDYRYLINRLAVEIQVDEDGTWLSHGAGGAELKSTLPDRVLTHIHHIRTSILQEWITVCNTAIDDAIRKRNDGPSTACGKTTCKATKIGIMMIGLQAAGLYPGPESAKAMHRSVASYWRDLKDIGVDFKNYRPCASTSSDGRGSHHSTCSFGKCFGDFGILGEAEATLRRAEIANRTGLITWKHSSEIVFQITTALDSADTLPHYL</sequence>
<gene>
    <name evidence="1" type="ORF">EKO04_003371</name>
</gene>